<sequence length="80" mass="9607">VTWNPNEIRFAWPRQRDATLKDRLINYIKSGSALKLNSDTKIFYGRFARFTPEWILSGDDQHYRIEIVLDTYKQENLENE</sequence>
<protein>
    <submittedName>
        <fullName evidence="1">Uncharacterized protein</fullName>
    </submittedName>
</protein>
<gene>
    <name evidence="1" type="ORF">LCGC14_2854090</name>
</gene>
<comment type="caution">
    <text evidence="1">The sequence shown here is derived from an EMBL/GenBank/DDBJ whole genome shotgun (WGS) entry which is preliminary data.</text>
</comment>
<dbReference type="EMBL" id="LAZR01054978">
    <property type="protein sequence ID" value="KKK77390.1"/>
    <property type="molecule type" value="Genomic_DNA"/>
</dbReference>
<dbReference type="AlphaFoldDB" id="A0A0F8YUF2"/>
<accession>A0A0F8YUF2</accession>
<feature type="non-terminal residue" evidence="1">
    <location>
        <position position="1"/>
    </location>
</feature>
<proteinExistence type="predicted"/>
<evidence type="ECO:0000313" key="1">
    <source>
        <dbReference type="EMBL" id="KKK77390.1"/>
    </source>
</evidence>
<organism evidence="1">
    <name type="scientific">marine sediment metagenome</name>
    <dbReference type="NCBI Taxonomy" id="412755"/>
    <lineage>
        <taxon>unclassified sequences</taxon>
        <taxon>metagenomes</taxon>
        <taxon>ecological metagenomes</taxon>
    </lineage>
</organism>
<reference evidence="1" key="1">
    <citation type="journal article" date="2015" name="Nature">
        <title>Complex archaea that bridge the gap between prokaryotes and eukaryotes.</title>
        <authorList>
            <person name="Spang A."/>
            <person name="Saw J.H."/>
            <person name="Jorgensen S.L."/>
            <person name="Zaremba-Niedzwiedzka K."/>
            <person name="Martijn J."/>
            <person name="Lind A.E."/>
            <person name="van Eijk R."/>
            <person name="Schleper C."/>
            <person name="Guy L."/>
            <person name="Ettema T.J."/>
        </authorList>
    </citation>
    <scope>NUCLEOTIDE SEQUENCE</scope>
</reference>
<name>A0A0F8YUF2_9ZZZZ</name>